<comment type="catalytic activity">
    <reaction evidence="5">
        <text>an R-cob(III)alamin(out) + ATP + H2O = an R-cob(III)alamin(in) + ADP + phosphate + H(+)</text>
        <dbReference type="Rhea" id="RHEA:17873"/>
        <dbReference type="ChEBI" id="CHEBI:15377"/>
        <dbReference type="ChEBI" id="CHEBI:15378"/>
        <dbReference type="ChEBI" id="CHEBI:30616"/>
        <dbReference type="ChEBI" id="CHEBI:43474"/>
        <dbReference type="ChEBI" id="CHEBI:140785"/>
        <dbReference type="ChEBI" id="CHEBI:456216"/>
        <dbReference type="EC" id="7.6.2.8"/>
    </reaction>
</comment>
<dbReference type="InterPro" id="IPR027417">
    <property type="entry name" value="P-loop_NTPase"/>
</dbReference>
<evidence type="ECO:0000256" key="7">
    <source>
        <dbReference type="ARBA" id="ARBA00064420"/>
    </source>
</evidence>
<evidence type="ECO:0000256" key="1">
    <source>
        <dbReference type="ARBA" id="ARBA00022448"/>
    </source>
</evidence>
<evidence type="ECO:0000256" key="8">
    <source>
        <dbReference type="ARBA" id="ARBA00066387"/>
    </source>
</evidence>
<proteinExistence type="predicted"/>
<keyword evidence="1" id="KW-0813">Transport</keyword>
<dbReference type="InterPro" id="IPR003439">
    <property type="entry name" value="ABC_transporter-like_ATP-bd"/>
</dbReference>
<comment type="function">
    <text evidence="6">Required for corrinoid utilization. Probably part of the ABC transporter complex BtuCDF involved in cobalamin (vitamin B12) import. Probably responsible for energy coupling to the transport system.</text>
</comment>
<dbReference type="GO" id="GO:0016887">
    <property type="term" value="F:ATP hydrolysis activity"/>
    <property type="evidence" value="ECO:0007669"/>
    <property type="project" value="InterPro"/>
</dbReference>
<evidence type="ECO:0000313" key="13">
    <source>
        <dbReference type="Proteomes" id="UP000823736"/>
    </source>
</evidence>
<evidence type="ECO:0000256" key="10">
    <source>
        <dbReference type="ARBA" id="ARBA00077139"/>
    </source>
</evidence>
<keyword evidence="13" id="KW-1185">Reference proteome</keyword>
<evidence type="ECO:0000259" key="11">
    <source>
        <dbReference type="PROSITE" id="PS50893"/>
    </source>
</evidence>
<feature type="domain" description="ABC transporter" evidence="11">
    <location>
        <begin position="7"/>
        <end position="242"/>
    </location>
</feature>
<keyword evidence="2" id="KW-0547">Nucleotide-binding</keyword>
<gene>
    <name evidence="12" type="ORF">J2753_001556</name>
</gene>
<evidence type="ECO:0000256" key="6">
    <source>
        <dbReference type="ARBA" id="ARBA00058960"/>
    </source>
</evidence>
<keyword evidence="3 12" id="KW-0067">ATP-binding</keyword>
<evidence type="ECO:0000313" key="12">
    <source>
        <dbReference type="EMBL" id="MBP1987058.1"/>
    </source>
</evidence>
<dbReference type="CDD" id="cd03214">
    <property type="entry name" value="ABC_Iron-Siderophores_B12_Hemin"/>
    <property type="match status" value="1"/>
</dbReference>
<evidence type="ECO:0000256" key="2">
    <source>
        <dbReference type="ARBA" id="ARBA00022741"/>
    </source>
</evidence>
<dbReference type="SMART" id="SM00382">
    <property type="entry name" value="AAA"/>
    <property type="match status" value="1"/>
</dbReference>
<reference evidence="12" key="1">
    <citation type="submission" date="2021-03" db="EMBL/GenBank/DDBJ databases">
        <title>Genomic Encyclopedia of Type Strains, Phase IV (KMG-IV): sequencing the most valuable type-strain genomes for metagenomic binning, comparative biology and taxonomic classification.</title>
        <authorList>
            <person name="Goeker M."/>
        </authorList>
    </citation>
    <scope>NUCLEOTIDE SEQUENCE</scope>
    <source>
        <strain evidence="12">DSM 26232</strain>
    </source>
</reference>
<dbReference type="EC" id="7.6.2.8" evidence="8"/>
<organism evidence="12 13">
    <name type="scientific">Halolamina salifodinae</name>
    <dbReference type="NCBI Taxonomy" id="1202767"/>
    <lineage>
        <taxon>Archaea</taxon>
        <taxon>Methanobacteriati</taxon>
        <taxon>Methanobacteriota</taxon>
        <taxon>Stenosarchaea group</taxon>
        <taxon>Halobacteria</taxon>
        <taxon>Halobacteriales</taxon>
        <taxon>Haloferacaceae</taxon>
    </lineage>
</organism>
<protein>
    <recommendedName>
        <fullName evidence="9">Cobalamin import ATP-binding protein BtuD</fullName>
        <ecNumber evidence="8">7.6.2.8</ecNumber>
    </recommendedName>
    <alternativeName>
        <fullName evidence="10">Vitamin B12-transporting ATPase</fullName>
    </alternativeName>
</protein>
<dbReference type="InterPro" id="IPR017871">
    <property type="entry name" value="ABC_transporter-like_CS"/>
</dbReference>
<dbReference type="FunFam" id="3.40.50.300:FF:000134">
    <property type="entry name" value="Iron-enterobactin ABC transporter ATP-binding protein"/>
    <property type="match status" value="1"/>
</dbReference>
<dbReference type="SUPFAM" id="SSF52540">
    <property type="entry name" value="P-loop containing nucleoside triphosphate hydrolases"/>
    <property type="match status" value="1"/>
</dbReference>
<keyword evidence="4" id="KW-1278">Translocase</keyword>
<dbReference type="GO" id="GO:0005524">
    <property type="term" value="F:ATP binding"/>
    <property type="evidence" value="ECO:0007669"/>
    <property type="project" value="UniProtKB-KW"/>
</dbReference>
<dbReference type="PANTHER" id="PTHR42794:SF1">
    <property type="entry name" value="HEMIN IMPORT ATP-BINDING PROTEIN HMUV"/>
    <property type="match status" value="1"/>
</dbReference>
<accession>A0A8T4H156</accession>
<dbReference type="PROSITE" id="PS00211">
    <property type="entry name" value="ABC_TRANSPORTER_1"/>
    <property type="match status" value="1"/>
</dbReference>
<comment type="subunit">
    <text evidence="7">The complex is composed of two ATP-binding proteins (BtuD), two transmembrane proteins (BtuC) and a solute-binding protein (BtuF).</text>
</comment>
<dbReference type="OrthoDB" id="24644at2157"/>
<sequence length="416" mass="42932">MSDQPVLSVSDLSVDLGDTEVLDGVDLTVERGELVGLVGPNGAGKTTLLRAARGTLTPDAGQVLVDGDPVASLSAKAVGRRVATVPQDTSVSFAFSVREIVEMGRTPHVPRFGAMEAADHDAVTRAMERTEVVEFAGRSITEISGGERSRVLLARALAQETPLLLLDEPTASLDPNHRLRTFETVSELVREGRSAVAAIHDLDTAARYCDRIVVVAGGGVIANGPPESVLTTPTLRRAFDVDTVVTDDPITDRPRVTVLPEDAAAAGGPDIPSVDRVHVVAGGGRAGPLLARLSRAGVETTVGPVAAGDSDATVADALEMDTVAVGALDGVDSAALDRVGELAAAAGAVVVADVDLTSGLVPVLDRVSESGKPVYCVEERSLAERTVSQAAAERYRALRGEEGVAASAPELLEALA</sequence>
<evidence type="ECO:0000256" key="3">
    <source>
        <dbReference type="ARBA" id="ARBA00022840"/>
    </source>
</evidence>
<comment type="caution">
    <text evidence="12">The sequence shown here is derived from an EMBL/GenBank/DDBJ whole genome shotgun (WGS) entry which is preliminary data.</text>
</comment>
<dbReference type="PROSITE" id="PS50893">
    <property type="entry name" value="ABC_TRANSPORTER_2"/>
    <property type="match status" value="1"/>
</dbReference>
<dbReference type="EMBL" id="JAGGLC010000003">
    <property type="protein sequence ID" value="MBP1987058.1"/>
    <property type="molecule type" value="Genomic_DNA"/>
</dbReference>
<dbReference type="Pfam" id="PF00005">
    <property type="entry name" value="ABC_tran"/>
    <property type="match status" value="1"/>
</dbReference>
<dbReference type="InterPro" id="IPR003593">
    <property type="entry name" value="AAA+_ATPase"/>
</dbReference>
<evidence type="ECO:0000256" key="4">
    <source>
        <dbReference type="ARBA" id="ARBA00022967"/>
    </source>
</evidence>
<dbReference type="Gene3D" id="3.40.50.300">
    <property type="entry name" value="P-loop containing nucleotide triphosphate hydrolases"/>
    <property type="match status" value="1"/>
</dbReference>
<dbReference type="Proteomes" id="UP000823736">
    <property type="component" value="Unassembled WGS sequence"/>
</dbReference>
<name>A0A8T4H156_9EURY</name>
<dbReference type="AlphaFoldDB" id="A0A8T4H156"/>
<evidence type="ECO:0000256" key="5">
    <source>
        <dbReference type="ARBA" id="ARBA00050590"/>
    </source>
</evidence>
<dbReference type="RefSeq" id="WP_209491339.1">
    <property type="nucleotide sequence ID" value="NZ_JAGGLC010000003.1"/>
</dbReference>
<evidence type="ECO:0000256" key="9">
    <source>
        <dbReference type="ARBA" id="ARBA00073649"/>
    </source>
</evidence>
<dbReference type="PANTHER" id="PTHR42794">
    <property type="entry name" value="HEMIN IMPORT ATP-BINDING PROTEIN HMUV"/>
    <property type="match status" value="1"/>
</dbReference>
<dbReference type="GO" id="GO:0015420">
    <property type="term" value="F:ABC-type vitamin B12 transporter activity"/>
    <property type="evidence" value="ECO:0007669"/>
    <property type="project" value="UniProtKB-EC"/>
</dbReference>